<dbReference type="InterPro" id="IPR016181">
    <property type="entry name" value="Acyl_CoA_acyltransferase"/>
</dbReference>
<dbReference type="InterPro" id="IPR000182">
    <property type="entry name" value="GNAT_dom"/>
</dbReference>
<protein>
    <submittedName>
        <fullName evidence="3">GNAT family N-acetyltransferase</fullName>
    </submittedName>
</protein>
<evidence type="ECO:0000259" key="2">
    <source>
        <dbReference type="PROSITE" id="PS51186"/>
    </source>
</evidence>
<sequence length="165" mass="19149">MLDTFYRVFGYGYLPDLHDDVIDLAGTYLDHPTQRLWVAEHAGQIVATSAIRARGPRNPPHPAWLVDRYPDGTTAQFFRVYVRPEHQRRGLASRLVRQGIDFVRETPALDRLYLHTDTRTPGALEFWQTFGEIVHDGRDPANTFQTVHLEIPLRHECDRRSSSQW</sequence>
<dbReference type="EMBL" id="JAERRJ010000016">
    <property type="protein sequence ID" value="MBL1079471.1"/>
    <property type="molecule type" value="Genomic_DNA"/>
</dbReference>
<keyword evidence="4" id="KW-1185">Reference proteome</keyword>
<evidence type="ECO:0000256" key="1">
    <source>
        <dbReference type="ARBA" id="ARBA00022679"/>
    </source>
</evidence>
<dbReference type="CDD" id="cd04301">
    <property type="entry name" value="NAT_SF"/>
    <property type="match status" value="1"/>
</dbReference>
<evidence type="ECO:0000313" key="4">
    <source>
        <dbReference type="Proteomes" id="UP000602198"/>
    </source>
</evidence>
<dbReference type="InterPro" id="IPR050769">
    <property type="entry name" value="NAT_camello-type"/>
</dbReference>
<gene>
    <name evidence="3" type="ORF">JK358_34205</name>
</gene>
<feature type="domain" description="N-acetyltransferase" evidence="2">
    <location>
        <begin position="1"/>
        <end position="154"/>
    </location>
</feature>
<dbReference type="PROSITE" id="PS51186">
    <property type="entry name" value="GNAT"/>
    <property type="match status" value="1"/>
</dbReference>
<comment type="caution">
    <text evidence="3">The sequence shown here is derived from an EMBL/GenBank/DDBJ whole genome shotgun (WGS) entry which is preliminary data.</text>
</comment>
<dbReference type="Proteomes" id="UP000602198">
    <property type="component" value="Unassembled WGS sequence"/>
</dbReference>
<evidence type="ECO:0000313" key="3">
    <source>
        <dbReference type="EMBL" id="MBL1079471.1"/>
    </source>
</evidence>
<organism evidence="3 4">
    <name type="scientific">Nocardia acididurans</name>
    <dbReference type="NCBI Taxonomy" id="2802282"/>
    <lineage>
        <taxon>Bacteria</taxon>
        <taxon>Bacillati</taxon>
        <taxon>Actinomycetota</taxon>
        <taxon>Actinomycetes</taxon>
        <taxon>Mycobacteriales</taxon>
        <taxon>Nocardiaceae</taxon>
        <taxon>Nocardia</taxon>
    </lineage>
</organism>
<dbReference type="PANTHER" id="PTHR13947">
    <property type="entry name" value="GNAT FAMILY N-ACETYLTRANSFERASE"/>
    <property type="match status" value="1"/>
</dbReference>
<keyword evidence="1" id="KW-0808">Transferase</keyword>
<dbReference type="Gene3D" id="3.40.630.30">
    <property type="match status" value="1"/>
</dbReference>
<reference evidence="3 4" key="1">
    <citation type="submission" date="2021-01" db="EMBL/GenBank/DDBJ databases">
        <title>WGS of actinomycetes isolated from Thailand.</title>
        <authorList>
            <person name="Thawai C."/>
        </authorList>
    </citation>
    <scope>NUCLEOTIDE SEQUENCE [LARGE SCALE GENOMIC DNA]</scope>
    <source>
        <strain evidence="3 4">LPG 2</strain>
    </source>
</reference>
<proteinExistence type="predicted"/>
<accession>A0ABS1MFN3</accession>
<dbReference type="PANTHER" id="PTHR13947:SF37">
    <property type="entry name" value="LD18367P"/>
    <property type="match status" value="1"/>
</dbReference>
<dbReference type="Pfam" id="PF00583">
    <property type="entry name" value="Acetyltransf_1"/>
    <property type="match status" value="1"/>
</dbReference>
<dbReference type="SUPFAM" id="SSF55729">
    <property type="entry name" value="Acyl-CoA N-acyltransferases (Nat)"/>
    <property type="match status" value="1"/>
</dbReference>
<name>A0ABS1MFN3_9NOCA</name>